<gene>
    <name evidence="2" type="ORF">Fcan01_25663</name>
</gene>
<feature type="chain" id="PRO_5012149562" evidence="1">
    <location>
        <begin position="20"/>
        <end position="158"/>
    </location>
</feature>
<proteinExistence type="predicted"/>
<dbReference type="Proteomes" id="UP000198287">
    <property type="component" value="Unassembled WGS sequence"/>
</dbReference>
<keyword evidence="1" id="KW-0732">Signal</keyword>
<protein>
    <submittedName>
        <fullName evidence="2">Uncharacterized protein</fullName>
    </submittedName>
</protein>
<evidence type="ECO:0000256" key="1">
    <source>
        <dbReference type="SAM" id="SignalP"/>
    </source>
</evidence>
<dbReference type="EMBL" id="LNIX01000038">
    <property type="protein sequence ID" value="OXA39459.1"/>
    <property type="molecule type" value="Genomic_DNA"/>
</dbReference>
<sequence length="158" mass="17537">MPSSISILLFAGTIFSTRATIEPSSNNPLAQGITLPITYYMQFKLANSLQLGESCSWRDETIRQAHYPPTDDCQARIFYRSNETLVCDKNTARCVCGEDHVQANLGTLYNSRKYVTEWDAWRERNVCRYGRGAPCVPSSFGGISGSPAYQCAKGLSCT</sequence>
<accession>A0A226D2L6</accession>
<evidence type="ECO:0000313" key="3">
    <source>
        <dbReference type="Proteomes" id="UP000198287"/>
    </source>
</evidence>
<reference evidence="2 3" key="1">
    <citation type="submission" date="2015-12" db="EMBL/GenBank/DDBJ databases">
        <title>The genome of Folsomia candida.</title>
        <authorList>
            <person name="Faddeeva A."/>
            <person name="Derks M.F."/>
            <person name="Anvar Y."/>
            <person name="Smit S."/>
            <person name="Van Straalen N."/>
            <person name="Roelofs D."/>
        </authorList>
    </citation>
    <scope>NUCLEOTIDE SEQUENCE [LARGE SCALE GENOMIC DNA]</scope>
    <source>
        <strain evidence="2 3">VU population</strain>
        <tissue evidence="2">Whole body</tissue>
    </source>
</reference>
<feature type="signal peptide" evidence="1">
    <location>
        <begin position="1"/>
        <end position="19"/>
    </location>
</feature>
<keyword evidence="3" id="KW-1185">Reference proteome</keyword>
<evidence type="ECO:0000313" key="2">
    <source>
        <dbReference type="EMBL" id="OXA39459.1"/>
    </source>
</evidence>
<name>A0A226D2L6_FOLCA</name>
<comment type="caution">
    <text evidence="2">The sequence shown here is derived from an EMBL/GenBank/DDBJ whole genome shotgun (WGS) entry which is preliminary data.</text>
</comment>
<dbReference type="AlphaFoldDB" id="A0A226D2L6"/>
<organism evidence="2 3">
    <name type="scientific">Folsomia candida</name>
    <name type="common">Springtail</name>
    <dbReference type="NCBI Taxonomy" id="158441"/>
    <lineage>
        <taxon>Eukaryota</taxon>
        <taxon>Metazoa</taxon>
        <taxon>Ecdysozoa</taxon>
        <taxon>Arthropoda</taxon>
        <taxon>Hexapoda</taxon>
        <taxon>Collembola</taxon>
        <taxon>Entomobryomorpha</taxon>
        <taxon>Isotomoidea</taxon>
        <taxon>Isotomidae</taxon>
        <taxon>Proisotominae</taxon>
        <taxon>Folsomia</taxon>
    </lineage>
</organism>